<feature type="binding site" evidence="1">
    <location>
        <position position="162"/>
    </location>
    <ligand>
        <name>substrate</name>
    </ligand>
</feature>
<comment type="cofactor">
    <cofactor evidence="1">
        <name>Mg(2+)</name>
        <dbReference type="ChEBI" id="CHEBI:18420"/>
    </cofactor>
</comment>
<dbReference type="GO" id="GO:0008948">
    <property type="term" value="F:oxaloacetate decarboxylase activity"/>
    <property type="evidence" value="ECO:0007669"/>
    <property type="project" value="TreeGrafter"/>
</dbReference>
<dbReference type="GeneID" id="59340031"/>
<name>A0A8H6TEU7_9AGAR</name>
<keyword evidence="1" id="KW-0479">Metal-binding</keyword>
<dbReference type="Proteomes" id="UP000636479">
    <property type="component" value="Unassembled WGS sequence"/>
</dbReference>
<evidence type="ECO:0000256" key="2">
    <source>
        <dbReference type="SAM" id="MobiDB-lite"/>
    </source>
</evidence>
<dbReference type="RefSeq" id="XP_037225425.1">
    <property type="nucleotide sequence ID" value="XM_037357515.1"/>
</dbReference>
<keyword evidence="4" id="KW-1185">Reference proteome</keyword>
<sequence length="271" mass="28707">MGSVSNSSFDAYAAYGLSSSPPATPLPVYQHQHGITHGIRPLPPTPQARRKPVPMSSRLISFTTCELSDALIKLGSKSGGFIPGITLRSEGKICASAYTVQMALASHDSPPLSEHFVDTVPAGAAIVIDVPPQAQNAAWGGLMSAGAIARSAVGVVISGRFRDLAEQRELKFPVYARGHSTLGQSPFTRPVAINVPLVISPPDNSDFPPVTVRPGDYIVADEDGVVCVPQEMEVIVADTAEQGRAIDQLCMEDIKAGKGIKATFMKYRGKK</sequence>
<dbReference type="GO" id="GO:0047443">
    <property type="term" value="F:4-hydroxy-4-methyl-2-oxoglutarate aldolase activity"/>
    <property type="evidence" value="ECO:0007669"/>
    <property type="project" value="TreeGrafter"/>
</dbReference>
<evidence type="ECO:0000313" key="3">
    <source>
        <dbReference type="EMBL" id="KAF7315402.1"/>
    </source>
</evidence>
<comment type="caution">
    <text evidence="3">The sequence shown here is derived from an EMBL/GenBank/DDBJ whole genome shotgun (WGS) entry which is preliminary data.</text>
</comment>
<dbReference type="GO" id="GO:0046872">
    <property type="term" value="F:metal ion binding"/>
    <property type="evidence" value="ECO:0007669"/>
    <property type="project" value="UniProtKB-KW"/>
</dbReference>
<evidence type="ECO:0000256" key="1">
    <source>
        <dbReference type="PIRSR" id="PIRSR605493-1"/>
    </source>
</evidence>
<keyword evidence="1" id="KW-0460">Magnesium</keyword>
<feature type="binding site" evidence="1">
    <location>
        <position position="163"/>
    </location>
    <ligand>
        <name>Mg(2+)</name>
        <dbReference type="ChEBI" id="CHEBI:18420"/>
    </ligand>
</feature>
<gene>
    <name evidence="3" type="ORF">MIND_00054900</name>
</gene>
<dbReference type="EMBL" id="JACAZF010000001">
    <property type="protein sequence ID" value="KAF7315402.1"/>
    <property type="molecule type" value="Genomic_DNA"/>
</dbReference>
<dbReference type="SUPFAM" id="SSF89562">
    <property type="entry name" value="RraA-like"/>
    <property type="match status" value="1"/>
</dbReference>
<reference evidence="3" key="1">
    <citation type="submission" date="2020-05" db="EMBL/GenBank/DDBJ databases">
        <title>Mycena genomes resolve the evolution of fungal bioluminescence.</title>
        <authorList>
            <person name="Tsai I.J."/>
        </authorList>
    </citation>
    <scope>NUCLEOTIDE SEQUENCE</scope>
    <source>
        <strain evidence="3">171206Taipei</strain>
    </source>
</reference>
<dbReference type="InterPro" id="IPR005493">
    <property type="entry name" value="RraA/RraA-like"/>
</dbReference>
<dbReference type="AlphaFoldDB" id="A0A8H6TEU7"/>
<dbReference type="Pfam" id="PF03737">
    <property type="entry name" value="RraA-like"/>
    <property type="match status" value="1"/>
</dbReference>
<dbReference type="PANTHER" id="PTHR33254">
    <property type="entry name" value="4-HYDROXY-4-METHYL-2-OXOGLUTARATE ALDOLASE 3-RELATED"/>
    <property type="match status" value="1"/>
</dbReference>
<organism evidence="3 4">
    <name type="scientific">Mycena indigotica</name>
    <dbReference type="NCBI Taxonomy" id="2126181"/>
    <lineage>
        <taxon>Eukaryota</taxon>
        <taxon>Fungi</taxon>
        <taxon>Dikarya</taxon>
        <taxon>Basidiomycota</taxon>
        <taxon>Agaricomycotina</taxon>
        <taxon>Agaricomycetes</taxon>
        <taxon>Agaricomycetidae</taxon>
        <taxon>Agaricales</taxon>
        <taxon>Marasmiineae</taxon>
        <taxon>Mycenaceae</taxon>
        <taxon>Mycena</taxon>
    </lineage>
</organism>
<evidence type="ECO:0008006" key="5">
    <source>
        <dbReference type="Google" id="ProtNLM"/>
    </source>
</evidence>
<dbReference type="OrthoDB" id="1476984at2759"/>
<evidence type="ECO:0000313" key="4">
    <source>
        <dbReference type="Proteomes" id="UP000636479"/>
    </source>
</evidence>
<dbReference type="InterPro" id="IPR036704">
    <property type="entry name" value="RraA/RraA-like_sf"/>
</dbReference>
<feature type="binding site" evidence="1">
    <location>
        <begin position="140"/>
        <end position="143"/>
    </location>
    <ligand>
        <name>substrate</name>
    </ligand>
</feature>
<feature type="region of interest" description="Disordered" evidence="2">
    <location>
        <begin position="26"/>
        <end position="53"/>
    </location>
</feature>
<dbReference type="PANTHER" id="PTHR33254:SF4">
    <property type="entry name" value="4-HYDROXY-4-METHYL-2-OXOGLUTARATE ALDOLASE 3-RELATED"/>
    <property type="match status" value="1"/>
</dbReference>
<protein>
    <recommendedName>
        <fullName evidence="5">RraA-like protein</fullName>
    </recommendedName>
</protein>
<dbReference type="Gene3D" id="3.50.30.40">
    <property type="entry name" value="Ribonuclease E inhibitor RraA/RraA-like"/>
    <property type="match status" value="1"/>
</dbReference>
<dbReference type="CDD" id="cd16841">
    <property type="entry name" value="RraA_family"/>
    <property type="match status" value="1"/>
</dbReference>
<proteinExistence type="predicted"/>
<accession>A0A8H6TEU7</accession>